<comment type="caution">
    <text evidence="1">The sequence shown here is derived from an EMBL/GenBank/DDBJ whole genome shotgun (WGS) entry which is preliminary data.</text>
</comment>
<gene>
    <name evidence="1" type="ORF">FHS22_007038</name>
</gene>
<evidence type="ECO:0000313" key="2">
    <source>
        <dbReference type="Proteomes" id="UP000562352"/>
    </source>
</evidence>
<dbReference type="EMBL" id="JACHJJ010000037">
    <property type="protein sequence ID" value="MBB5967725.1"/>
    <property type="molecule type" value="Genomic_DNA"/>
</dbReference>
<proteinExistence type="predicted"/>
<dbReference type="Proteomes" id="UP000562352">
    <property type="component" value="Unassembled WGS sequence"/>
</dbReference>
<dbReference type="AlphaFoldDB" id="A0A841DI07"/>
<dbReference type="RefSeq" id="WP_184948430.1">
    <property type="nucleotide sequence ID" value="NZ_BAAAWZ010000001.1"/>
</dbReference>
<protein>
    <submittedName>
        <fullName evidence="1">Uncharacterized protein</fullName>
    </submittedName>
</protein>
<accession>A0A841DI07</accession>
<sequence length="57" mass="5634">MAGGPDLGFQMAASSSRLAHLAVVDILHAAIGLSAPARSHVAMRAAADLTGANSIHG</sequence>
<reference evidence="1 2" key="1">
    <citation type="submission" date="2020-08" db="EMBL/GenBank/DDBJ databases">
        <title>Genomic Encyclopedia of Type Strains, Phase III (KMG-III): the genomes of soil and plant-associated and newly described type strains.</title>
        <authorList>
            <person name="Whitman W."/>
        </authorList>
    </citation>
    <scope>NUCLEOTIDE SEQUENCE [LARGE SCALE GENOMIC DNA]</scope>
    <source>
        <strain evidence="1 2">CECT 3303</strain>
    </source>
</reference>
<evidence type="ECO:0000313" key="1">
    <source>
        <dbReference type="EMBL" id="MBB5967725.1"/>
    </source>
</evidence>
<name>A0A841DI07_PLAVE</name>
<organism evidence="1 2">
    <name type="scientific">Planomonospora venezuelensis</name>
    <dbReference type="NCBI Taxonomy" id="1999"/>
    <lineage>
        <taxon>Bacteria</taxon>
        <taxon>Bacillati</taxon>
        <taxon>Actinomycetota</taxon>
        <taxon>Actinomycetes</taxon>
        <taxon>Streptosporangiales</taxon>
        <taxon>Streptosporangiaceae</taxon>
        <taxon>Planomonospora</taxon>
    </lineage>
</organism>
<keyword evidence="2" id="KW-1185">Reference proteome</keyword>